<gene>
    <name evidence="2" type="ORF">Pan181_11970</name>
</gene>
<dbReference type="EMBL" id="CP036278">
    <property type="protein sequence ID" value="QDU55012.1"/>
    <property type="molecule type" value="Genomic_DNA"/>
</dbReference>
<name>A0A518AJV7_9BACT</name>
<organism evidence="2 3">
    <name type="scientific">Aeoliella mucimassa</name>
    <dbReference type="NCBI Taxonomy" id="2527972"/>
    <lineage>
        <taxon>Bacteria</taxon>
        <taxon>Pseudomonadati</taxon>
        <taxon>Planctomycetota</taxon>
        <taxon>Planctomycetia</taxon>
        <taxon>Pirellulales</taxon>
        <taxon>Lacipirellulaceae</taxon>
        <taxon>Aeoliella</taxon>
    </lineage>
</organism>
<reference evidence="2 3" key="1">
    <citation type="submission" date="2019-02" db="EMBL/GenBank/DDBJ databases">
        <title>Deep-cultivation of Planctomycetes and their phenomic and genomic characterization uncovers novel biology.</title>
        <authorList>
            <person name="Wiegand S."/>
            <person name="Jogler M."/>
            <person name="Boedeker C."/>
            <person name="Pinto D."/>
            <person name="Vollmers J."/>
            <person name="Rivas-Marin E."/>
            <person name="Kohn T."/>
            <person name="Peeters S.H."/>
            <person name="Heuer A."/>
            <person name="Rast P."/>
            <person name="Oberbeckmann S."/>
            <person name="Bunk B."/>
            <person name="Jeske O."/>
            <person name="Meyerdierks A."/>
            <person name="Storesund J.E."/>
            <person name="Kallscheuer N."/>
            <person name="Luecker S."/>
            <person name="Lage O.M."/>
            <person name="Pohl T."/>
            <person name="Merkel B.J."/>
            <person name="Hornburger P."/>
            <person name="Mueller R.-W."/>
            <person name="Bruemmer F."/>
            <person name="Labrenz M."/>
            <person name="Spormann A.M."/>
            <person name="Op den Camp H."/>
            <person name="Overmann J."/>
            <person name="Amann R."/>
            <person name="Jetten M.S.M."/>
            <person name="Mascher T."/>
            <person name="Medema M.H."/>
            <person name="Devos D.P."/>
            <person name="Kaster A.-K."/>
            <person name="Ovreas L."/>
            <person name="Rohde M."/>
            <person name="Galperin M.Y."/>
            <person name="Jogler C."/>
        </authorList>
    </citation>
    <scope>NUCLEOTIDE SEQUENCE [LARGE SCALE GENOMIC DNA]</scope>
    <source>
        <strain evidence="2 3">Pan181</strain>
    </source>
</reference>
<accession>A0A518AJV7</accession>
<feature type="compositionally biased region" description="Polar residues" evidence="1">
    <location>
        <begin position="7"/>
        <end position="24"/>
    </location>
</feature>
<evidence type="ECO:0000256" key="1">
    <source>
        <dbReference type="SAM" id="MobiDB-lite"/>
    </source>
</evidence>
<evidence type="ECO:0000313" key="2">
    <source>
        <dbReference type="EMBL" id="QDU55012.1"/>
    </source>
</evidence>
<evidence type="ECO:0000313" key="3">
    <source>
        <dbReference type="Proteomes" id="UP000315750"/>
    </source>
</evidence>
<sequence>MGGASGTLATSNIHAPKGQPQTSPGHRPGKAGKPGLNPGLPGWAGHFAYDRLTVDYFKRL</sequence>
<dbReference type="KEGG" id="amuc:Pan181_11970"/>
<proteinExistence type="predicted"/>
<dbReference type="Proteomes" id="UP000315750">
    <property type="component" value="Chromosome"/>
</dbReference>
<feature type="region of interest" description="Disordered" evidence="1">
    <location>
        <begin position="1"/>
        <end position="40"/>
    </location>
</feature>
<keyword evidence="3" id="KW-1185">Reference proteome</keyword>
<dbReference type="AlphaFoldDB" id="A0A518AJV7"/>
<protein>
    <submittedName>
        <fullName evidence="2">Uncharacterized protein</fullName>
    </submittedName>
</protein>